<accession>A0A0B5F674</accession>
<dbReference type="EMBL" id="CP010519">
    <property type="protein sequence ID" value="AJE87115.1"/>
    <property type="molecule type" value="Genomic_DNA"/>
</dbReference>
<evidence type="ECO:0000313" key="2">
    <source>
        <dbReference type="Proteomes" id="UP000031523"/>
    </source>
</evidence>
<dbReference type="InterPro" id="IPR006311">
    <property type="entry name" value="TAT_signal"/>
</dbReference>
<protein>
    <recommendedName>
        <fullName evidence="3">Polysaccharide lyase-like protein</fullName>
    </recommendedName>
</protein>
<dbReference type="Proteomes" id="UP000031523">
    <property type="component" value="Chromosome"/>
</dbReference>
<dbReference type="Gene3D" id="2.60.120.200">
    <property type="match status" value="1"/>
</dbReference>
<evidence type="ECO:0008006" key="3">
    <source>
        <dbReference type="Google" id="ProtNLM"/>
    </source>
</evidence>
<reference evidence="1 2" key="1">
    <citation type="submission" date="2015-01" db="EMBL/GenBank/DDBJ databases">
        <title>Enhanced salinomycin production by adjusting the supply of polyketide extender units in Streptomyce albus DSM 41398.</title>
        <authorList>
            <person name="Lu C."/>
        </authorList>
    </citation>
    <scope>NUCLEOTIDE SEQUENCE [LARGE SCALE GENOMIC DNA]</scope>
    <source>
        <strain evidence="2">ATCC 21838 / DSM 41398 / FERM P-419 / JCM 4703 / NBRC 107858</strain>
    </source>
</reference>
<sequence>MTDPSHPVTGRRALLRGATASVAALGLGALGTGTARARTPGPNARRGAARSGAAAELLWAADFSAADSNAAGFGNVQRQYEDGDIENSRDPVPVVDAPYGMGRAGELHLVEGQMRLEAAPQEGSDLADGTRQFFRFDFALGPDYPLDQDNSFCLLNQIHHAGNDGSPPLEFDVYSNQLAIRGGWNSPSGRTYEEHICEVVKEQRYSVVYGLTLGSGESDSVIDVWVDGEQLLADYHPACGLTYGQGPAYWKGMTMYCDPSLSPLTVYENNIATGTTYASVAELQGLGA</sequence>
<dbReference type="Pfam" id="PF14099">
    <property type="entry name" value="Polysacc_lyase"/>
    <property type="match status" value="1"/>
</dbReference>
<keyword evidence="2" id="KW-1185">Reference proteome</keyword>
<dbReference type="InterPro" id="IPR025975">
    <property type="entry name" value="Polysacc_lyase"/>
</dbReference>
<dbReference type="AlphaFoldDB" id="A0A0B5F674"/>
<evidence type="ECO:0000313" key="1">
    <source>
        <dbReference type="EMBL" id="AJE87115.1"/>
    </source>
</evidence>
<gene>
    <name evidence="1" type="ORF">SLNWT_6739</name>
</gene>
<dbReference type="KEGG" id="sals:SLNWT_6739"/>
<organism evidence="1 2">
    <name type="scientific">Streptomyces albus (strain ATCC 21838 / DSM 41398 / FERM P-419 / JCM 4703 / NBRC 107858)</name>
    <dbReference type="NCBI Taxonomy" id="1081613"/>
    <lineage>
        <taxon>Bacteria</taxon>
        <taxon>Bacillati</taxon>
        <taxon>Actinomycetota</taxon>
        <taxon>Actinomycetes</taxon>
        <taxon>Kitasatosporales</taxon>
        <taxon>Streptomycetaceae</taxon>
        <taxon>Streptomyces</taxon>
    </lineage>
</organism>
<proteinExistence type="predicted"/>
<name>A0A0B5F674_STRA4</name>
<dbReference type="PROSITE" id="PS51318">
    <property type="entry name" value="TAT"/>
    <property type="match status" value="1"/>
</dbReference>